<protein>
    <submittedName>
        <fullName evidence="2">Uncharacterized protein</fullName>
    </submittedName>
</protein>
<keyword evidence="1" id="KW-0812">Transmembrane</keyword>
<comment type="caution">
    <text evidence="2">The sequence shown here is derived from an EMBL/GenBank/DDBJ whole genome shotgun (WGS) entry which is preliminary data.</text>
</comment>
<evidence type="ECO:0000256" key="1">
    <source>
        <dbReference type="SAM" id="Phobius"/>
    </source>
</evidence>
<sequence>MRPFPRIKRSLNVRNKGEDGLGKKENSLLKQGDKAIPKHILLYHLCSIPGIHRTNKVGNMRILNKKLFGYKTFMFILFSVLSISDRYERNKTFSRPSRSVYYEASLC</sequence>
<feature type="transmembrane region" description="Helical" evidence="1">
    <location>
        <begin position="67"/>
        <end position="84"/>
    </location>
</feature>
<dbReference type="EMBL" id="AMCI01004421">
    <property type="protein sequence ID" value="EJW98114.1"/>
    <property type="molecule type" value="Genomic_DNA"/>
</dbReference>
<name>J9GFK3_9ZZZZ</name>
<dbReference type="AlphaFoldDB" id="J9GFK3"/>
<keyword evidence="1" id="KW-0472">Membrane</keyword>
<keyword evidence="1" id="KW-1133">Transmembrane helix</keyword>
<proteinExistence type="predicted"/>
<reference evidence="2" key="1">
    <citation type="journal article" date="2012" name="PLoS ONE">
        <title>Gene sets for utilization of primary and secondary nutrition supplies in the distal gut of endangered iberian lynx.</title>
        <authorList>
            <person name="Alcaide M."/>
            <person name="Messina E."/>
            <person name="Richter M."/>
            <person name="Bargiela R."/>
            <person name="Peplies J."/>
            <person name="Huws S.A."/>
            <person name="Newbold C.J."/>
            <person name="Golyshin P.N."/>
            <person name="Simon M.A."/>
            <person name="Lopez G."/>
            <person name="Yakimov M.M."/>
            <person name="Ferrer M."/>
        </authorList>
    </citation>
    <scope>NUCLEOTIDE SEQUENCE</scope>
</reference>
<organism evidence="2">
    <name type="scientific">gut metagenome</name>
    <dbReference type="NCBI Taxonomy" id="749906"/>
    <lineage>
        <taxon>unclassified sequences</taxon>
        <taxon>metagenomes</taxon>
        <taxon>organismal metagenomes</taxon>
    </lineage>
</organism>
<evidence type="ECO:0000313" key="2">
    <source>
        <dbReference type="EMBL" id="EJW98114.1"/>
    </source>
</evidence>
<accession>J9GFK3</accession>
<gene>
    <name evidence="2" type="ORF">EVA_13779</name>
</gene>